<name>A0ABD1YY38_9MARC</name>
<feature type="domain" description="Ty3 transposon capsid-like protein" evidence="1">
    <location>
        <begin position="67"/>
        <end position="164"/>
    </location>
</feature>
<organism evidence="2 3">
    <name type="scientific">Riccia fluitans</name>
    <dbReference type="NCBI Taxonomy" id="41844"/>
    <lineage>
        <taxon>Eukaryota</taxon>
        <taxon>Viridiplantae</taxon>
        <taxon>Streptophyta</taxon>
        <taxon>Embryophyta</taxon>
        <taxon>Marchantiophyta</taxon>
        <taxon>Marchantiopsida</taxon>
        <taxon>Marchantiidae</taxon>
        <taxon>Marchantiales</taxon>
        <taxon>Ricciaceae</taxon>
        <taxon>Riccia</taxon>
    </lineage>
</organism>
<dbReference type="EMBL" id="JBHFFA010000003">
    <property type="protein sequence ID" value="KAL2635309.1"/>
    <property type="molecule type" value="Genomic_DNA"/>
</dbReference>
<protein>
    <recommendedName>
        <fullName evidence="1">Ty3 transposon capsid-like protein domain-containing protein</fullName>
    </recommendedName>
</protein>
<dbReference type="AlphaFoldDB" id="A0ABD1YY38"/>
<proteinExistence type="predicted"/>
<gene>
    <name evidence="2" type="ORF">R1flu_006788</name>
</gene>
<sequence length="183" mass="21108">MTKASKSMRGYPEVPIRVEEPLPSINMQASNVQQPVWDTMAKMLATMQAMQEELAAVRASRIEEASTKRLCKPKQPTPFTGTGKGPKVKDFLIELDMYFDAQRANEEDKVITAVTFFKESALTWWHGYRKEFPGKTEDMSWKVWKEVLQRYTAEYQELWDIVELVGFKQTESIANHARDAPQN</sequence>
<keyword evidence="3" id="KW-1185">Reference proteome</keyword>
<evidence type="ECO:0000313" key="2">
    <source>
        <dbReference type="EMBL" id="KAL2635309.1"/>
    </source>
</evidence>
<dbReference type="Proteomes" id="UP001605036">
    <property type="component" value="Unassembled WGS sequence"/>
</dbReference>
<reference evidence="2 3" key="1">
    <citation type="submission" date="2024-09" db="EMBL/GenBank/DDBJ databases">
        <title>Chromosome-scale assembly of Riccia fluitans.</title>
        <authorList>
            <person name="Paukszto L."/>
            <person name="Sawicki J."/>
            <person name="Karawczyk K."/>
            <person name="Piernik-Szablinska J."/>
            <person name="Szczecinska M."/>
            <person name="Mazdziarz M."/>
        </authorList>
    </citation>
    <scope>NUCLEOTIDE SEQUENCE [LARGE SCALE GENOMIC DNA]</scope>
    <source>
        <strain evidence="2">Rf_01</strain>
        <tissue evidence="2">Aerial parts of the thallus</tissue>
    </source>
</reference>
<dbReference type="Pfam" id="PF19259">
    <property type="entry name" value="Ty3_capsid"/>
    <property type="match status" value="1"/>
</dbReference>
<comment type="caution">
    <text evidence="2">The sequence shown here is derived from an EMBL/GenBank/DDBJ whole genome shotgun (WGS) entry which is preliminary data.</text>
</comment>
<evidence type="ECO:0000259" key="1">
    <source>
        <dbReference type="Pfam" id="PF19259"/>
    </source>
</evidence>
<accession>A0ABD1YY38</accession>
<dbReference type="InterPro" id="IPR045358">
    <property type="entry name" value="Ty3_capsid"/>
</dbReference>
<evidence type="ECO:0000313" key="3">
    <source>
        <dbReference type="Proteomes" id="UP001605036"/>
    </source>
</evidence>